<keyword evidence="2" id="KW-1185">Reference proteome</keyword>
<organism evidence="1 2">
    <name type="scientific">Haematobacter genomosp. 1</name>
    <dbReference type="NCBI Taxonomy" id="366618"/>
    <lineage>
        <taxon>Bacteria</taxon>
        <taxon>Pseudomonadati</taxon>
        <taxon>Pseudomonadota</taxon>
        <taxon>Alphaproteobacteria</taxon>
        <taxon>Rhodobacterales</taxon>
        <taxon>Paracoccaceae</taxon>
        <taxon>Haematobacter</taxon>
    </lineage>
</organism>
<comment type="caution">
    <text evidence="1">The sequence shown here is derived from an EMBL/GenBank/DDBJ whole genome shotgun (WGS) entry which is preliminary data.</text>
</comment>
<dbReference type="EMBL" id="NIPW01000005">
    <property type="protein sequence ID" value="OWJ80324.1"/>
    <property type="molecule type" value="Genomic_DNA"/>
</dbReference>
<dbReference type="AlphaFoldDB" id="A0A212AFT2"/>
<gene>
    <name evidence="1" type="ORF">CDV49_03375</name>
</gene>
<evidence type="ECO:0000313" key="1">
    <source>
        <dbReference type="EMBL" id="OWJ80324.1"/>
    </source>
</evidence>
<protein>
    <submittedName>
        <fullName evidence="1">Uncharacterized protein</fullName>
    </submittedName>
</protein>
<sequence length="94" mass="10813">MFPRGLTGNMGRWPRVIGHVRRLLRLEAGGFRCGPDRFRPVSQRQRASCLDELLIFRPEPLTAVSGNTPSRFGWRRVRFSALRTHGPERINAGW</sequence>
<proteinExistence type="predicted"/>
<evidence type="ECO:0000313" key="2">
    <source>
        <dbReference type="Proteomes" id="UP000196878"/>
    </source>
</evidence>
<accession>A0A212AFT2</accession>
<name>A0A212AFT2_9RHOB</name>
<dbReference type="Proteomes" id="UP000196878">
    <property type="component" value="Unassembled WGS sequence"/>
</dbReference>
<reference evidence="1 2" key="1">
    <citation type="submission" date="2016-12" db="EMBL/GenBank/DDBJ databases">
        <title>Comparison of Traditional DNA-DNA Hybridization with In Silico Genomic Analysis.</title>
        <authorList>
            <person name="Nicholson A.C."/>
            <person name="Humrighouse B.W."/>
            <person name="Graziano J."/>
            <person name="Lasker B."/>
            <person name="Whitney A.M."/>
            <person name="Mcquiston J.R."/>
        </authorList>
    </citation>
    <scope>NUCLEOTIDE SEQUENCE [LARGE SCALE GENOMIC DNA]</scope>
    <source>
        <strain evidence="1 2">H2240</strain>
    </source>
</reference>